<evidence type="ECO:0000259" key="4">
    <source>
        <dbReference type="PROSITE" id="PS51000"/>
    </source>
</evidence>
<sequence length="268" mass="29659">MNARQQSILQVVIDKGRMSVADLAKMTGVSEVTIRQDLNLLEKQSYLRRTHGYAVPLDSEDVETRMMTHFAIKRELASRAAALVNTGETVFIENGSSNALLARTLAERGDITIITVSSYIAHLLKETPGEVILLGGIYQKRSESMVGPLTRQFIQQVHFSKAFIGIDGWQAETGFTGRDMMRADVVNAVLEKHCEAIILSDSSKFSAVHPYPLGPAGRFNRVITGRSLTGRLSRTIAPQRPDRRYRALHLILRRPISCQSAGRGALSL</sequence>
<dbReference type="InterPro" id="IPR037171">
    <property type="entry name" value="NagB/RpiA_transferase-like"/>
</dbReference>
<dbReference type="PROSITE" id="PS51000">
    <property type="entry name" value="HTH_DEOR_2"/>
    <property type="match status" value="1"/>
</dbReference>
<dbReference type="InterPro" id="IPR014036">
    <property type="entry name" value="DeoR-like_C"/>
</dbReference>
<dbReference type="EMBL" id="UASO01000007">
    <property type="protein sequence ID" value="SQC86578.1"/>
    <property type="molecule type" value="Genomic_DNA"/>
</dbReference>
<evidence type="ECO:0000256" key="1">
    <source>
        <dbReference type="ARBA" id="ARBA00023015"/>
    </source>
</evidence>
<feature type="domain" description="HTH deoR-type" evidence="4">
    <location>
        <begin position="1"/>
        <end position="56"/>
    </location>
</feature>
<protein>
    <submittedName>
        <fullName evidence="5">Transcriptional regulator YciT</fullName>
    </submittedName>
</protein>
<dbReference type="Pfam" id="PF08220">
    <property type="entry name" value="HTH_DeoR"/>
    <property type="match status" value="1"/>
</dbReference>
<evidence type="ECO:0000256" key="2">
    <source>
        <dbReference type="ARBA" id="ARBA00023125"/>
    </source>
</evidence>
<evidence type="ECO:0000256" key="3">
    <source>
        <dbReference type="ARBA" id="ARBA00023163"/>
    </source>
</evidence>
<dbReference type="InterPro" id="IPR036390">
    <property type="entry name" value="WH_DNA-bd_sf"/>
</dbReference>
<dbReference type="Gene3D" id="1.10.10.10">
    <property type="entry name" value="Winged helix-like DNA-binding domain superfamily/Winged helix DNA-binding domain"/>
    <property type="match status" value="1"/>
</dbReference>
<organism evidence="5 6">
    <name type="scientific">Klebsiella pneumoniae</name>
    <dbReference type="NCBI Taxonomy" id="573"/>
    <lineage>
        <taxon>Bacteria</taxon>
        <taxon>Pseudomonadati</taxon>
        <taxon>Pseudomonadota</taxon>
        <taxon>Gammaproteobacteria</taxon>
        <taxon>Enterobacterales</taxon>
        <taxon>Enterobacteriaceae</taxon>
        <taxon>Klebsiella/Raoultella group</taxon>
        <taxon>Klebsiella</taxon>
        <taxon>Klebsiella pneumoniae complex</taxon>
    </lineage>
</organism>
<dbReference type="PANTHER" id="PTHR30363">
    <property type="entry name" value="HTH-TYPE TRANSCRIPTIONAL REGULATOR SRLR-RELATED"/>
    <property type="match status" value="1"/>
</dbReference>
<dbReference type="PANTHER" id="PTHR30363:SF59">
    <property type="entry name" value="DEOR FAMILY REGULATORY PROTEIN"/>
    <property type="match status" value="1"/>
</dbReference>
<keyword evidence="1" id="KW-0805">Transcription regulation</keyword>
<dbReference type="SUPFAM" id="SSF100950">
    <property type="entry name" value="NagB/RpiA/CoA transferase-like"/>
    <property type="match status" value="1"/>
</dbReference>
<dbReference type="PROSITE" id="PS00894">
    <property type="entry name" value="HTH_DEOR_1"/>
    <property type="match status" value="1"/>
</dbReference>
<dbReference type="Pfam" id="PF00455">
    <property type="entry name" value="DeoRC"/>
    <property type="match status" value="1"/>
</dbReference>
<dbReference type="SMART" id="SM00420">
    <property type="entry name" value="HTH_DEOR"/>
    <property type="match status" value="1"/>
</dbReference>
<dbReference type="NCBIfam" id="NF040887">
    <property type="entry name" value="trans_reg_YciT"/>
    <property type="match status" value="1"/>
</dbReference>
<keyword evidence="2" id="KW-0238">DNA-binding</keyword>
<dbReference type="InterPro" id="IPR018356">
    <property type="entry name" value="Tscrpt_reg_HTH_DeoR_CS"/>
</dbReference>
<dbReference type="GO" id="GO:0003677">
    <property type="term" value="F:DNA binding"/>
    <property type="evidence" value="ECO:0007669"/>
    <property type="project" value="UniProtKB-KW"/>
</dbReference>
<gene>
    <name evidence="5" type="primary">glpR_3</name>
    <name evidence="5" type="ORF">NCTC9645_04668</name>
</gene>
<dbReference type="SMART" id="SM01134">
    <property type="entry name" value="DeoRC"/>
    <property type="match status" value="1"/>
</dbReference>
<name>A0A2X3I216_KLEPN</name>
<proteinExistence type="predicted"/>
<dbReference type="AlphaFoldDB" id="A0A2X3I216"/>
<evidence type="ECO:0000313" key="5">
    <source>
        <dbReference type="EMBL" id="SQC86578.1"/>
    </source>
</evidence>
<evidence type="ECO:0000313" key="6">
    <source>
        <dbReference type="Proteomes" id="UP000250675"/>
    </source>
</evidence>
<dbReference type="PRINTS" id="PR00037">
    <property type="entry name" value="HTHLACR"/>
</dbReference>
<accession>A0A2X3I216</accession>
<keyword evidence="3" id="KW-0804">Transcription</keyword>
<dbReference type="InterPro" id="IPR050313">
    <property type="entry name" value="Carb_Metab_HTH_regulators"/>
</dbReference>
<reference evidence="5 6" key="1">
    <citation type="submission" date="2018-06" db="EMBL/GenBank/DDBJ databases">
        <authorList>
            <consortium name="Pathogen Informatics"/>
            <person name="Doyle S."/>
        </authorList>
    </citation>
    <scope>NUCLEOTIDE SEQUENCE [LARGE SCALE GENOMIC DNA]</scope>
    <source>
        <strain evidence="5 6">NCTC9645</strain>
    </source>
</reference>
<dbReference type="SUPFAM" id="SSF46785">
    <property type="entry name" value="Winged helix' DNA-binding domain"/>
    <property type="match status" value="1"/>
</dbReference>
<dbReference type="GO" id="GO:0003700">
    <property type="term" value="F:DNA-binding transcription factor activity"/>
    <property type="evidence" value="ECO:0007669"/>
    <property type="project" value="InterPro"/>
</dbReference>
<dbReference type="Proteomes" id="UP000250675">
    <property type="component" value="Unassembled WGS sequence"/>
</dbReference>
<dbReference type="InterPro" id="IPR036388">
    <property type="entry name" value="WH-like_DNA-bd_sf"/>
</dbReference>
<dbReference type="InterPro" id="IPR001034">
    <property type="entry name" value="DeoR_HTH"/>
</dbReference>